<evidence type="ECO:0000313" key="2">
    <source>
        <dbReference type="EMBL" id="KAJ1350450.1"/>
    </source>
</evidence>
<feature type="compositionally biased region" description="Low complexity" evidence="1">
    <location>
        <begin position="85"/>
        <end position="102"/>
    </location>
</feature>
<comment type="caution">
    <text evidence="2">The sequence shown here is derived from an EMBL/GenBank/DDBJ whole genome shotgun (WGS) entry which is preliminary data.</text>
</comment>
<keyword evidence="3" id="KW-1185">Reference proteome</keyword>
<reference evidence="2" key="1">
    <citation type="submission" date="2021-06" db="EMBL/GenBank/DDBJ databases">
        <title>Parelaphostrongylus tenuis whole genome reference sequence.</title>
        <authorList>
            <person name="Garwood T.J."/>
            <person name="Larsen P.A."/>
            <person name="Fountain-Jones N.M."/>
            <person name="Garbe J.R."/>
            <person name="Macchietto M.G."/>
            <person name="Kania S.A."/>
            <person name="Gerhold R.W."/>
            <person name="Richards J.E."/>
            <person name="Wolf T.M."/>
        </authorList>
    </citation>
    <scope>NUCLEOTIDE SEQUENCE</scope>
    <source>
        <strain evidence="2">MNPRO001-30</strain>
        <tissue evidence="2">Meninges</tissue>
    </source>
</reference>
<feature type="compositionally biased region" description="Polar residues" evidence="1">
    <location>
        <begin position="57"/>
        <end position="84"/>
    </location>
</feature>
<organism evidence="2 3">
    <name type="scientific">Parelaphostrongylus tenuis</name>
    <name type="common">Meningeal worm</name>
    <dbReference type="NCBI Taxonomy" id="148309"/>
    <lineage>
        <taxon>Eukaryota</taxon>
        <taxon>Metazoa</taxon>
        <taxon>Ecdysozoa</taxon>
        <taxon>Nematoda</taxon>
        <taxon>Chromadorea</taxon>
        <taxon>Rhabditida</taxon>
        <taxon>Rhabditina</taxon>
        <taxon>Rhabditomorpha</taxon>
        <taxon>Strongyloidea</taxon>
        <taxon>Metastrongylidae</taxon>
        <taxon>Parelaphostrongylus</taxon>
    </lineage>
</organism>
<feature type="region of interest" description="Disordered" evidence="1">
    <location>
        <begin position="17"/>
        <end position="102"/>
    </location>
</feature>
<proteinExistence type="predicted"/>
<feature type="compositionally biased region" description="Low complexity" evidence="1">
    <location>
        <begin position="140"/>
        <end position="153"/>
    </location>
</feature>
<feature type="region of interest" description="Disordered" evidence="1">
    <location>
        <begin position="117"/>
        <end position="153"/>
    </location>
</feature>
<evidence type="ECO:0000313" key="3">
    <source>
        <dbReference type="Proteomes" id="UP001196413"/>
    </source>
</evidence>
<evidence type="ECO:0000256" key="1">
    <source>
        <dbReference type="SAM" id="MobiDB-lite"/>
    </source>
</evidence>
<gene>
    <name evidence="2" type="ORF">KIN20_006244</name>
</gene>
<name>A0AAD5M3B6_PARTN</name>
<feature type="compositionally biased region" description="Polar residues" evidence="1">
    <location>
        <begin position="22"/>
        <end position="37"/>
    </location>
</feature>
<dbReference type="EMBL" id="JAHQIW010000867">
    <property type="protein sequence ID" value="KAJ1350450.1"/>
    <property type="molecule type" value="Genomic_DNA"/>
</dbReference>
<dbReference type="AlphaFoldDB" id="A0AAD5M3B6"/>
<protein>
    <submittedName>
        <fullName evidence="2">Uncharacterized protein</fullName>
    </submittedName>
</protein>
<accession>A0AAD5M3B6</accession>
<sequence length="153" mass="16463">MRNWKCNHERLLRCSDPFSDYEQMSNPGLVRASTSPYVDTESDDECDPPPPPKSLAMFQSPTTSHALTTSVTNSPHSMSPLYTTSGTPSVSDRSPSSISSGSRFAIGCSVQTISTTKRSVFNDLYDDGTESSPPPEERTSLPSTTSSTASTSV</sequence>
<dbReference type="Proteomes" id="UP001196413">
    <property type="component" value="Unassembled WGS sequence"/>
</dbReference>